<dbReference type="PROSITE" id="PS51257">
    <property type="entry name" value="PROKAR_LIPOPROTEIN"/>
    <property type="match status" value="1"/>
</dbReference>
<feature type="signal peptide" evidence="1">
    <location>
        <begin position="1"/>
        <end position="25"/>
    </location>
</feature>
<keyword evidence="3" id="KW-1185">Reference proteome</keyword>
<keyword evidence="1" id="KW-0732">Signal</keyword>
<gene>
    <name evidence="2" type="ORF">EQU24_04765</name>
</gene>
<evidence type="ECO:0000313" key="3">
    <source>
        <dbReference type="Proteomes" id="UP000305881"/>
    </source>
</evidence>
<name>A0A4P9UKC0_METBY</name>
<organism evidence="2 3">
    <name type="scientific">Methylotuvimicrobium buryatense</name>
    <name type="common">Methylomicrobium buryatense</name>
    <dbReference type="NCBI Taxonomy" id="95641"/>
    <lineage>
        <taxon>Bacteria</taxon>
        <taxon>Pseudomonadati</taxon>
        <taxon>Pseudomonadota</taxon>
        <taxon>Gammaproteobacteria</taxon>
        <taxon>Methylococcales</taxon>
        <taxon>Methylococcaceae</taxon>
        <taxon>Methylotuvimicrobium</taxon>
    </lineage>
</organism>
<dbReference type="OrthoDB" id="5765207at2"/>
<proteinExistence type="predicted"/>
<dbReference type="EMBL" id="CP035467">
    <property type="protein sequence ID" value="QCW81634.1"/>
    <property type="molecule type" value="Genomic_DNA"/>
</dbReference>
<sequence>MNHAFPKTALSAVVCVSLITGCATTPENQQAIGAGLGAVAAGLTTGLLTGNVGYGLAAAAGGAALGWGAVKLAQYSSEQVRSPAEDQSLYGFTPAANTVLVRLNKGTASPDTVAPGQQVMVASDYSLSVPQNQSIASVEETWVLKKDGKVIFEAPPQNVQRSAGGYAVNATIPIPKNASAGTYVVETKVQAGTSSDINQAVFIVQ</sequence>
<dbReference type="RefSeq" id="WP_017840591.1">
    <property type="nucleotide sequence ID" value="NZ_CP035467.1"/>
</dbReference>
<reference evidence="3" key="1">
    <citation type="journal article" date="2019" name="J. Bacteriol.">
        <title>A Mutagenic Screen Identifies a TonB-Dependent Receptor Required for the Lanthanide Metal Switch in the Type I Methanotroph 'Methylotuvimicrobium buryatense' 5GB1C.</title>
        <authorList>
            <person name="Groom J.D."/>
            <person name="Ford S.M."/>
            <person name="Pesesky M.W."/>
            <person name="Lidstrom M.E."/>
        </authorList>
    </citation>
    <scope>NUCLEOTIDE SEQUENCE [LARGE SCALE GENOMIC DNA]</scope>
    <source>
        <strain evidence="3">5GB1C</strain>
    </source>
</reference>
<protein>
    <recommendedName>
        <fullName evidence="4">Glycine zipper domain-containing protein</fullName>
    </recommendedName>
</protein>
<dbReference type="AlphaFoldDB" id="A0A4P9UKC0"/>
<feature type="chain" id="PRO_5020995156" description="Glycine zipper domain-containing protein" evidence="1">
    <location>
        <begin position="26"/>
        <end position="205"/>
    </location>
</feature>
<evidence type="ECO:0000313" key="2">
    <source>
        <dbReference type="EMBL" id="QCW81634.1"/>
    </source>
</evidence>
<accession>A0A4P9UKC0</accession>
<dbReference type="Proteomes" id="UP000305881">
    <property type="component" value="Chromosome"/>
</dbReference>
<dbReference type="KEGG" id="mbur:EQU24_04765"/>
<evidence type="ECO:0000256" key="1">
    <source>
        <dbReference type="SAM" id="SignalP"/>
    </source>
</evidence>
<dbReference type="STRING" id="675511.GCA_000341735_02058"/>
<evidence type="ECO:0008006" key="4">
    <source>
        <dbReference type="Google" id="ProtNLM"/>
    </source>
</evidence>